<comment type="caution">
    <text evidence="4">The sequence shown here is derived from an EMBL/GenBank/DDBJ whole genome shotgun (WGS) entry which is preliminary data.</text>
</comment>
<evidence type="ECO:0000313" key="5">
    <source>
        <dbReference type="Proteomes" id="UP000282076"/>
    </source>
</evidence>
<dbReference type="AlphaFoldDB" id="A0A494XR87"/>
<evidence type="ECO:0000256" key="2">
    <source>
        <dbReference type="ARBA" id="ARBA00006479"/>
    </source>
</evidence>
<dbReference type="Pfam" id="PF00480">
    <property type="entry name" value="ROK"/>
    <property type="match status" value="1"/>
</dbReference>
<dbReference type="InterPro" id="IPR036390">
    <property type="entry name" value="WH_DNA-bd_sf"/>
</dbReference>
<dbReference type="SUPFAM" id="SSF53067">
    <property type="entry name" value="Actin-like ATPase domain"/>
    <property type="match status" value="1"/>
</dbReference>
<gene>
    <name evidence="4" type="ORF">D7Z26_15425</name>
</gene>
<protein>
    <submittedName>
        <fullName evidence="4">ROK family protein</fullName>
    </submittedName>
</protein>
<keyword evidence="3" id="KW-0119">Carbohydrate metabolism</keyword>
<evidence type="ECO:0000256" key="3">
    <source>
        <dbReference type="ARBA" id="ARBA00022629"/>
    </source>
</evidence>
<keyword evidence="5" id="KW-1185">Reference proteome</keyword>
<dbReference type="Gene3D" id="3.30.420.40">
    <property type="match status" value="2"/>
</dbReference>
<dbReference type="Gene3D" id="1.10.10.10">
    <property type="entry name" value="Winged helix-like DNA-binding domain superfamily/Winged helix DNA-binding domain"/>
    <property type="match status" value="1"/>
</dbReference>
<evidence type="ECO:0000256" key="1">
    <source>
        <dbReference type="ARBA" id="ARBA00002486"/>
    </source>
</evidence>
<comment type="similarity">
    <text evidence="2">Belongs to the ROK (NagC/XylR) family.</text>
</comment>
<dbReference type="Proteomes" id="UP000282076">
    <property type="component" value="Unassembled WGS sequence"/>
</dbReference>
<dbReference type="PANTHER" id="PTHR18964">
    <property type="entry name" value="ROK (REPRESSOR, ORF, KINASE) FAMILY"/>
    <property type="match status" value="1"/>
</dbReference>
<sequence>MNPKMMGEMIRQQIRETLYREVESTKVELAQSTGISFPTISKALDEMNDSGEVLLMGLGLSSGGRRPKTYKLNPAYMTGLVACLEKDYSSYSIMNYEGDVIARETLPGVLQVGPKLLTEQIGTFLARYPAMRVLTLGVPGAVDNGRAFHIPDYERFKDFNFKAAYEERYSLRVQVENDMNATVIGYYDRIGNDDSLSLVYLYMGKNGPGAGVIVNGKVVRGKAFFSGEVSYVPLSDTRNFGQLLAEASPVQNSNEGERSRLIDAISRLVVAFTATINPHTFIFNNKELTHPELVQIRSRSASLVPEESLPDLVVSDWEQDYFHGLQQLTIRSMLAAD</sequence>
<comment type="function">
    <text evidence="1">Transcriptional repressor of xylose-utilizing enzymes.</text>
</comment>
<dbReference type="InterPro" id="IPR036388">
    <property type="entry name" value="WH-like_DNA-bd_sf"/>
</dbReference>
<dbReference type="EMBL" id="RBZM01000006">
    <property type="protein sequence ID" value="RKP53118.1"/>
    <property type="molecule type" value="Genomic_DNA"/>
</dbReference>
<dbReference type="SUPFAM" id="SSF46785">
    <property type="entry name" value="Winged helix' DNA-binding domain"/>
    <property type="match status" value="1"/>
</dbReference>
<dbReference type="InterPro" id="IPR043129">
    <property type="entry name" value="ATPase_NBD"/>
</dbReference>
<dbReference type="CDD" id="cd23763">
    <property type="entry name" value="ASKHA_ATPase_ROK"/>
    <property type="match status" value="1"/>
</dbReference>
<dbReference type="InterPro" id="IPR000600">
    <property type="entry name" value="ROK"/>
</dbReference>
<name>A0A494XR87_9BACL</name>
<evidence type="ECO:0000313" key="4">
    <source>
        <dbReference type="EMBL" id="RKP53118.1"/>
    </source>
</evidence>
<proteinExistence type="inferred from homology"/>
<dbReference type="PANTHER" id="PTHR18964:SF149">
    <property type="entry name" value="BIFUNCTIONAL UDP-N-ACETYLGLUCOSAMINE 2-EPIMERASE_N-ACETYLMANNOSAMINE KINASE"/>
    <property type="match status" value="1"/>
</dbReference>
<dbReference type="GO" id="GO:0042732">
    <property type="term" value="P:D-xylose metabolic process"/>
    <property type="evidence" value="ECO:0007669"/>
    <property type="project" value="UniProtKB-KW"/>
</dbReference>
<reference evidence="4 5" key="1">
    <citation type="submission" date="2018-10" db="EMBL/GenBank/DDBJ databases">
        <title>Cohnella sp. M2MS4P-1, whole genome shotgun sequence.</title>
        <authorList>
            <person name="Tuo L."/>
        </authorList>
    </citation>
    <scope>NUCLEOTIDE SEQUENCE [LARGE SCALE GENOMIC DNA]</scope>
    <source>
        <strain evidence="4 5">M2MS4P-1</strain>
    </source>
</reference>
<keyword evidence="3" id="KW-0859">Xylose metabolism</keyword>
<organism evidence="4 5">
    <name type="scientific">Cohnella endophytica</name>
    <dbReference type="NCBI Taxonomy" id="2419778"/>
    <lineage>
        <taxon>Bacteria</taxon>
        <taxon>Bacillati</taxon>
        <taxon>Bacillota</taxon>
        <taxon>Bacilli</taxon>
        <taxon>Bacillales</taxon>
        <taxon>Paenibacillaceae</taxon>
        <taxon>Cohnella</taxon>
    </lineage>
</organism>
<accession>A0A494XR87</accession>